<accession>A0A0F9EVB4</accession>
<feature type="non-terminal residue" evidence="2">
    <location>
        <position position="1"/>
    </location>
</feature>
<dbReference type="EMBL" id="LAZR01023563">
    <property type="protein sequence ID" value="KKL78093.1"/>
    <property type="molecule type" value="Genomic_DNA"/>
</dbReference>
<evidence type="ECO:0000259" key="1">
    <source>
        <dbReference type="Pfam" id="PF01850"/>
    </source>
</evidence>
<dbReference type="PANTHER" id="PTHR36173">
    <property type="entry name" value="RIBONUCLEASE VAPC16-RELATED"/>
    <property type="match status" value="1"/>
</dbReference>
<evidence type="ECO:0000313" key="2">
    <source>
        <dbReference type="EMBL" id="KKL78093.1"/>
    </source>
</evidence>
<dbReference type="InterPro" id="IPR029060">
    <property type="entry name" value="PIN-like_dom_sf"/>
</dbReference>
<dbReference type="InterPro" id="IPR052919">
    <property type="entry name" value="TA_system_RNase"/>
</dbReference>
<reference evidence="2" key="1">
    <citation type="journal article" date="2015" name="Nature">
        <title>Complex archaea that bridge the gap between prokaryotes and eukaryotes.</title>
        <authorList>
            <person name="Spang A."/>
            <person name="Saw J.H."/>
            <person name="Jorgensen S.L."/>
            <person name="Zaremba-Niedzwiedzka K."/>
            <person name="Martijn J."/>
            <person name="Lind A.E."/>
            <person name="van Eijk R."/>
            <person name="Schleper C."/>
            <person name="Guy L."/>
            <person name="Ettema T.J."/>
        </authorList>
    </citation>
    <scope>NUCLEOTIDE SEQUENCE</scope>
</reference>
<dbReference type="Gene3D" id="3.40.50.1010">
    <property type="entry name" value="5'-nuclease"/>
    <property type="match status" value="1"/>
</dbReference>
<proteinExistence type="predicted"/>
<dbReference type="PANTHER" id="PTHR36173:SF1">
    <property type="entry name" value="RIBONUCLEASE VAPC22"/>
    <property type="match status" value="1"/>
</dbReference>
<organism evidence="2">
    <name type="scientific">marine sediment metagenome</name>
    <dbReference type="NCBI Taxonomy" id="412755"/>
    <lineage>
        <taxon>unclassified sequences</taxon>
        <taxon>metagenomes</taxon>
        <taxon>ecological metagenomes</taxon>
    </lineage>
</organism>
<feature type="domain" description="PIN" evidence="1">
    <location>
        <begin position="2"/>
        <end position="114"/>
    </location>
</feature>
<protein>
    <recommendedName>
        <fullName evidence="1">PIN domain-containing protein</fullName>
    </recommendedName>
</protein>
<name>A0A0F9EVB4_9ZZZZ</name>
<dbReference type="SUPFAM" id="SSF88723">
    <property type="entry name" value="PIN domain-like"/>
    <property type="match status" value="1"/>
</dbReference>
<comment type="caution">
    <text evidence="2">The sequence shown here is derived from an EMBL/GenBank/DDBJ whole genome shotgun (WGS) entry which is preliminary data.</text>
</comment>
<dbReference type="AlphaFoldDB" id="A0A0F9EVB4"/>
<dbReference type="Pfam" id="PF01850">
    <property type="entry name" value="PIN"/>
    <property type="match status" value="1"/>
</dbReference>
<gene>
    <name evidence="2" type="ORF">LCGC14_2028310</name>
</gene>
<dbReference type="InterPro" id="IPR002716">
    <property type="entry name" value="PIN_dom"/>
</dbReference>
<sequence length="125" mass="14623">MIYLDSHLVVWLYQKEFSLISRKAIYILENNELSISPIVILELEYLYEVGRIKEHAQIIIDYLSLKVGLQTSNDDFNKVINAAINERWTRDPFDRIITAHARCNDAVLITKDIIIQNNYPKAVWS</sequence>